<evidence type="ECO:0000313" key="3">
    <source>
        <dbReference type="Proteomes" id="UP000597762"/>
    </source>
</evidence>
<sequence>MYQTLREIFANTNRDASDYANLKQIVEGLQLCVSYINNYTCMRALSLSSSRSSSSSQTSLSTSISSSSASSSLVHGSSSSEIPPQSSSVTRPNQTTPENNDVFLQHELQSNSRTVALRREKPSVSSIRNLRASTSSQSKPGRASVLSNCSEDSGQSLDSEVLNIQQKLHFPPGIPIFQLSHDERHFIYSGEMFKWNGEVWNKLQLMLFSDLLMQTEKTFDGMLTVVEAPVFLSSIQGIGMQRKHRKSLLYSLYFSFFLNSSRFPNRVKTVLF</sequence>
<dbReference type="OrthoDB" id="2272012at2759"/>
<feature type="region of interest" description="Disordered" evidence="1">
    <location>
        <begin position="114"/>
        <end position="151"/>
    </location>
</feature>
<proteinExistence type="predicted"/>
<reference evidence="2" key="1">
    <citation type="submission" date="2021-01" db="EMBL/GenBank/DDBJ databases">
        <authorList>
            <person name="Li R."/>
            <person name="Bekaert M."/>
        </authorList>
    </citation>
    <scope>NUCLEOTIDE SEQUENCE</scope>
    <source>
        <strain evidence="2">Farmed</strain>
    </source>
</reference>
<dbReference type="AlphaFoldDB" id="A0A812AM52"/>
<feature type="compositionally biased region" description="Polar residues" evidence="1">
    <location>
        <begin position="89"/>
        <end position="99"/>
    </location>
</feature>
<feature type="compositionally biased region" description="Polar residues" evidence="1">
    <location>
        <begin position="123"/>
        <end position="151"/>
    </location>
</feature>
<accession>A0A812AM52</accession>
<dbReference type="Proteomes" id="UP000597762">
    <property type="component" value="Unassembled WGS sequence"/>
</dbReference>
<organism evidence="2 3">
    <name type="scientific">Acanthosepion pharaonis</name>
    <name type="common">Pharaoh cuttlefish</name>
    <name type="synonym">Sepia pharaonis</name>
    <dbReference type="NCBI Taxonomy" id="158019"/>
    <lineage>
        <taxon>Eukaryota</taxon>
        <taxon>Metazoa</taxon>
        <taxon>Spiralia</taxon>
        <taxon>Lophotrochozoa</taxon>
        <taxon>Mollusca</taxon>
        <taxon>Cephalopoda</taxon>
        <taxon>Coleoidea</taxon>
        <taxon>Decapodiformes</taxon>
        <taxon>Sepiida</taxon>
        <taxon>Sepiina</taxon>
        <taxon>Sepiidae</taxon>
        <taxon>Acanthosepion</taxon>
    </lineage>
</organism>
<dbReference type="EMBL" id="CAHIKZ030000039">
    <property type="protein sequence ID" value="CAE1143889.1"/>
    <property type="molecule type" value="Genomic_DNA"/>
</dbReference>
<dbReference type="SUPFAM" id="SSF50729">
    <property type="entry name" value="PH domain-like"/>
    <property type="match status" value="1"/>
</dbReference>
<feature type="region of interest" description="Disordered" evidence="1">
    <location>
        <begin position="51"/>
        <end position="99"/>
    </location>
</feature>
<evidence type="ECO:0000256" key="1">
    <source>
        <dbReference type="SAM" id="MobiDB-lite"/>
    </source>
</evidence>
<protein>
    <submittedName>
        <fullName evidence="2">Uncharacterized protein</fullName>
    </submittedName>
</protein>
<dbReference type="Gene3D" id="2.30.29.30">
    <property type="entry name" value="Pleckstrin-homology domain (PH domain)/Phosphotyrosine-binding domain (PTB)"/>
    <property type="match status" value="1"/>
</dbReference>
<keyword evidence="3" id="KW-1185">Reference proteome</keyword>
<feature type="compositionally biased region" description="Low complexity" evidence="1">
    <location>
        <begin position="51"/>
        <end position="88"/>
    </location>
</feature>
<comment type="caution">
    <text evidence="2">The sequence shown here is derived from an EMBL/GenBank/DDBJ whole genome shotgun (WGS) entry which is preliminary data.</text>
</comment>
<evidence type="ECO:0000313" key="2">
    <source>
        <dbReference type="EMBL" id="CAE1143889.1"/>
    </source>
</evidence>
<dbReference type="InterPro" id="IPR011993">
    <property type="entry name" value="PH-like_dom_sf"/>
</dbReference>
<gene>
    <name evidence="2" type="ORF">SPHA_1424</name>
</gene>
<name>A0A812AM52_ACAPH</name>